<feature type="compositionally biased region" description="Basic residues" evidence="1">
    <location>
        <begin position="274"/>
        <end position="292"/>
    </location>
</feature>
<reference evidence="2 3" key="1">
    <citation type="submission" date="2021-06" db="EMBL/GenBank/DDBJ databases">
        <authorList>
            <person name="Palmer J.M."/>
        </authorList>
    </citation>
    <scope>NUCLEOTIDE SEQUENCE [LARGE SCALE GENOMIC DNA]</scope>
    <source>
        <strain evidence="2 3">MEX-2019</strain>
        <tissue evidence="2">Muscle</tissue>
    </source>
</reference>
<evidence type="ECO:0000313" key="2">
    <source>
        <dbReference type="EMBL" id="KAK5604313.1"/>
    </source>
</evidence>
<dbReference type="EMBL" id="JAHHUM010002355">
    <property type="protein sequence ID" value="KAK5604313.1"/>
    <property type="molecule type" value="Genomic_DNA"/>
</dbReference>
<feature type="region of interest" description="Disordered" evidence="1">
    <location>
        <begin position="106"/>
        <end position="127"/>
    </location>
</feature>
<name>A0AAV9R3F7_9TELE</name>
<dbReference type="AlphaFoldDB" id="A0AAV9R3F7"/>
<feature type="region of interest" description="Disordered" evidence="1">
    <location>
        <begin position="265"/>
        <end position="292"/>
    </location>
</feature>
<feature type="region of interest" description="Disordered" evidence="1">
    <location>
        <begin position="183"/>
        <end position="207"/>
    </location>
</feature>
<dbReference type="Proteomes" id="UP001311232">
    <property type="component" value="Unassembled WGS sequence"/>
</dbReference>
<gene>
    <name evidence="2" type="ORF">CRENBAI_019661</name>
</gene>
<sequence>MLQEAQRTNNSLCLMVEFGDRSMKEVNEDASKEAQALITYLKTGQTCTCPSSRHVCLNKAWAPPSPQPTLPCFHLCLPPSPFAAAVPTVDWLLLLPNFHLLPHQRRPTATAASKGPVPASAPDPRHFGNRDTEEGWCGALLLLVCSWLHLLGVLPLPSKSFYPRTSASDAHFQAYLLEGLPPYRHPSQPPLHRPAEPSGASGPAISAGCSVADQAPAPILGPDGIPGYDKVKDLVGYTASLRQALYLDEQQVTEVIRLRTTLPDGDKRKINYQPRHRPKLAHGRLRPLKTQE</sequence>
<comment type="caution">
    <text evidence="2">The sequence shown here is derived from an EMBL/GenBank/DDBJ whole genome shotgun (WGS) entry which is preliminary data.</text>
</comment>
<evidence type="ECO:0000313" key="3">
    <source>
        <dbReference type="Proteomes" id="UP001311232"/>
    </source>
</evidence>
<feature type="compositionally biased region" description="Pro residues" evidence="1">
    <location>
        <begin position="183"/>
        <end position="192"/>
    </location>
</feature>
<keyword evidence="3" id="KW-1185">Reference proteome</keyword>
<evidence type="ECO:0000256" key="1">
    <source>
        <dbReference type="SAM" id="MobiDB-lite"/>
    </source>
</evidence>
<organism evidence="2 3">
    <name type="scientific">Crenichthys baileyi</name>
    <name type="common">White River springfish</name>
    <dbReference type="NCBI Taxonomy" id="28760"/>
    <lineage>
        <taxon>Eukaryota</taxon>
        <taxon>Metazoa</taxon>
        <taxon>Chordata</taxon>
        <taxon>Craniata</taxon>
        <taxon>Vertebrata</taxon>
        <taxon>Euteleostomi</taxon>
        <taxon>Actinopterygii</taxon>
        <taxon>Neopterygii</taxon>
        <taxon>Teleostei</taxon>
        <taxon>Neoteleostei</taxon>
        <taxon>Acanthomorphata</taxon>
        <taxon>Ovalentaria</taxon>
        <taxon>Atherinomorphae</taxon>
        <taxon>Cyprinodontiformes</taxon>
        <taxon>Goodeidae</taxon>
        <taxon>Crenichthys</taxon>
    </lineage>
</organism>
<accession>A0AAV9R3F7</accession>
<protein>
    <submittedName>
        <fullName evidence="2">Uncharacterized protein</fullName>
    </submittedName>
</protein>
<proteinExistence type="predicted"/>